<dbReference type="InterPro" id="IPR006311">
    <property type="entry name" value="TAT_signal"/>
</dbReference>
<organism evidence="3 4">
    <name type="scientific">Pseudaminobacter soli</name>
    <name type="common">ex Zhang et al. 2022</name>
    <dbReference type="NCBI Taxonomy" id="2831468"/>
    <lineage>
        <taxon>Bacteria</taxon>
        <taxon>Pseudomonadati</taxon>
        <taxon>Pseudomonadota</taxon>
        <taxon>Alphaproteobacteria</taxon>
        <taxon>Hyphomicrobiales</taxon>
        <taxon>Phyllobacteriaceae</taxon>
        <taxon>Pseudaminobacter</taxon>
    </lineage>
</organism>
<evidence type="ECO:0000259" key="2">
    <source>
        <dbReference type="PROSITE" id="PS51352"/>
    </source>
</evidence>
<dbReference type="SUPFAM" id="SSF52833">
    <property type="entry name" value="Thioredoxin-like"/>
    <property type="match status" value="1"/>
</dbReference>
<dbReference type="Gene3D" id="3.40.30.10">
    <property type="entry name" value="Glutaredoxin"/>
    <property type="match status" value="1"/>
</dbReference>
<keyword evidence="4" id="KW-1185">Reference proteome</keyword>
<dbReference type="RefSeq" id="WP_188258096.1">
    <property type="nucleotide sequence ID" value="NZ_JABVCF010000030.1"/>
</dbReference>
<dbReference type="Pfam" id="PF13462">
    <property type="entry name" value="Thioredoxin_4"/>
    <property type="match status" value="1"/>
</dbReference>
<evidence type="ECO:0000256" key="1">
    <source>
        <dbReference type="ARBA" id="ARBA00003565"/>
    </source>
</evidence>
<protein>
    <submittedName>
        <fullName evidence="3">DsbA family protein</fullName>
    </submittedName>
</protein>
<dbReference type="EMBL" id="JAGWCR010000030">
    <property type="protein sequence ID" value="MBS3652545.1"/>
    <property type="molecule type" value="Genomic_DNA"/>
</dbReference>
<dbReference type="PROSITE" id="PS51318">
    <property type="entry name" value="TAT"/>
    <property type="match status" value="1"/>
</dbReference>
<name>A0A942E8V2_9HYPH</name>
<dbReference type="InterPro" id="IPR013766">
    <property type="entry name" value="Thioredoxin_domain"/>
</dbReference>
<comment type="function">
    <text evidence="1">May be required for disulfide bond formation in some proteins.</text>
</comment>
<dbReference type="AlphaFoldDB" id="A0A942E8V2"/>
<comment type="caution">
    <text evidence="3">The sequence shown here is derived from an EMBL/GenBank/DDBJ whole genome shotgun (WGS) entry which is preliminary data.</text>
</comment>
<evidence type="ECO:0000313" key="4">
    <source>
        <dbReference type="Proteomes" id="UP000680348"/>
    </source>
</evidence>
<dbReference type="PROSITE" id="PS51352">
    <property type="entry name" value="THIOREDOXIN_2"/>
    <property type="match status" value="1"/>
</dbReference>
<gene>
    <name evidence="3" type="ORF">KEU06_28605</name>
</gene>
<dbReference type="InterPro" id="IPR036249">
    <property type="entry name" value="Thioredoxin-like_sf"/>
</dbReference>
<proteinExistence type="predicted"/>
<dbReference type="InterPro" id="IPR012336">
    <property type="entry name" value="Thioredoxin-like_fold"/>
</dbReference>
<evidence type="ECO:0000313" key="3">
    <source>
        <dbReference type="EMBL" id="MBS3652545.1"/>
    </source>
</evidence>
<feature type="domain" description="Thioredoxin" evidence="2">
    <location>
        <begin position="7"/>
        <end position="198"/>
    </location>
</feature>
<sequence length="200" mass="21736">MISRRGFIAGSTAPLLSSAAAARGLPAISEVLFDPVQPVLGNPKGDVTIAEFFDYACPSCKQLHPDLKRIVEQDGGIRLLMKDWPINGESAWYASRMVLAAARLGQYSAAHSAVIEITGGLTYRAVDDAMRAREIDVARVRDALELHLEEIDALLARNAQQARLLSLPGTPAFIVGSKLHRRPLSPEDIRQAVQEARRSG</sequence>
<accession>A0A942E8V2</accession>
<dbReference type="CDD" id="cd03023">
    <property type="entry name" value="DsbA_Com1_like"/>
    <property type="match status" value="1"/>
</dbReference>
<dbReference type="Proteomes" id="UP000680348">
    <property type="component" value="Unassembled WGS sequence"/>
</dbReference>
<reference evidence="3" key="1">
    <citation type="submission" date="2021-04" db="EMBL/GenBank/DDBJ databases">
        <title>Pseudaminobacter soli sp. nov., isolated from paddy soil contaminated by heavy metals.</title>
        <authorList>
            <person name="Zhang K."/>
        </authorList>
    </citation>
    <scope>NUCLEOTIDE SEQUENCE</scope>
    <source>
        <strain evidence="3">19-2017</strain>
    </source>
</reference>